<evidence type="ECO:0000259" key="4">
    <source>
        <dbReference type="PROSITE" id="PS51184"/>
    </source>
</evidence>
<evidence type="ECO:0000256" key="3">
    <source>
        <dbReference type="ARBA" id="ARBA00023004"/>
    </source>
</evidence>
<name>A0A4Z0H7F1_9ACTN</name>
<dbReference type="InterPro" id="IPR003347">
    <property type="entry name" value="JmjC_dom"/>
</dbReference>
<dbReference type="SMART" id="SM00558">
    <property type="entry name" value="JmjC"/>
    <property type="match status" value="1"/>
</dbReference>
<comment type="caution">
    <text evidence="5">The sequence shown here is derived from an EMBL/GenBank/DDBJ whole genome shotgun (WGS) entry which is preliminary data.</text>
</comment>
<dbReference type="GO" id="GO:0046872">
    <property type="term" value="F:metal ion binding"/>
    <property type="evidence" value="ECO:0007669"/>
    <property type="project" value="UniProtKB-KW"/>
</dbReference>
<dbReference type="EMBL" id="SRID01000096">
    <property type="protein sequence ID" value="TGB10117.1"/>
    <property type="molecule type" value="Genomic_DNA"/>
</dbReference>
<dbReference type="OrthoDB" id="9764016at2"/>
<dbReference type="RefSeq" id="WP_135339192.1">
    <property type="nucleotide sequence ID" value="NZ_JBHLTX010000013.1"/>
</dbReference>
<dbReference type="PANTHER" id="PTHR13096">
    <property type="entry name" value="MINA53 MYC INDUCED NUCLEAR ANTIGEN"/>
    <property type="match status" value="1"/>
</dbReference>
<protein>
    <recommendedName>
        <fullName evidence="4">JmjC domain-containing protein</fullName>
    </recommendedName>
</protein>
<dbReference type="Proteomes" id="UP000297948">
    <property type="component" value="Unassembled WGS sequence"/>
</dbReference>
<dbReference type="PANTHER" id="PTHR13096:SF8">
    <property type="entry name" value="RIBOSOMAL OXYGENASE 1"/>
    <property type="match status" value="1"/>
</dbReference>
<keyword evidence="3" id="KW-0408">Iron</keyword>
<evidence type="ECO:0000256" key="1">
    <source>
        <dbReference type="ARBA" id="ARBA00001954"/>
    </source>
</evidence>
<dbReference type="Pfam" id="PF08007">
    <property type="entry name" value="JmjC_2"/>
    <property type="match status" value="1"/>
</dbReference>
<gene>
    <name evidence="5" type="ORF">E4099_13070</name>
</gene>
<accession>A0A4Z0H7F1</accession>
<proteinExistence type="predicted"/>
<dbReference type="AlphaFoldDB" id="A0A4Z0H7F1"/>
<dbReference type="InterPro" id="IPR039994">
    <property type="entry name" value="NO66-like"/>
</dbReference>
<dbReference type="SUPFAM" id="SSF51197">
    <property type="entry name" value="Clavaminate synthase-like"/>
    <property type="match status" value="1"/>
</dbReference>
<evidence type="ECO:0000313" key="6">
    <source>
        <dbReference type="Proteomes" id="UP000297948"/>
    </source>
</evidence>
<feature type="domain" description="JmjC" evidence="4">
    <location>
        <begin position="66"/>
        <end position="248"/>
    </location>
</feature>
<organism evidence="5 6">
    <name type="scientific">Streptomyces palmae</name>
    <dbReference type="NCBI Taxonomy" id="1701085"/>
    <lineage>
        <taxon>Bacteria</taxon>
        <taxon>Bacillati</taxon>
        <taxon>Actinomycetota</taxon>
        <taxon>Actinomycetes</taxon>
        <taxon>Kitasatosporales</taxon>
        <taxon>Streptomycetaceae</taxon>
        <taxon>Streptomyces</taxon>
    </lineage>
</organism>
<evidence type="ECO:0000313" key="5">
    <source>
        <dbReference type="EMBL" id="TGB10117.1"/>
    </source>
</evidence>
<keyword evidence="6" id="KW-1185">Reference proteome</keyword>
<comment type="cofactor">
    <cofactor evidence="1">
        <name>Fe(2+)</name>
        <dbReference type="ChEBI" id="CHEBI:29033"/>
    </cofactor>
</comment>
<evidence type="ECO:0000256" key="2">
    <source>
        <dbReference type="ARBA" id="ARBA00022723"/>
    </source>
</evidence>
<keyword evidence="2" id="KW-0479">Metal-binding</keyword>
<dbReference type="Gene3D" id="2.60.120.650">
    <property type="entry name" value="Cupin"/>
    <property type="match status" value="1"/>
</dbReference>
<dbReference type="PROSITE" id="PS51184">
    <property type="entry name" value="JMJC"/>
    <property type="match status" value="1"/>
</dbReference>
<reference evidence="5 6" key="1">
    <citation type="submission" date="2019-03" db="EMBL/GenBank/DDBJ databases">
        <authorList>
            <person name="Gonzalez-Pimentel J.L."/>
        </authorList>
    </citation>
    <scope>NUCLEOTIDE SEQUENCE [LARGE SCALE GENOMIC DNA]</scope>
    <source>
        <strain evidence="5 6">JCM 31289</strain>
    </source>
</reference>
<sequence>MHYRALSKIVPFPREFATSPPTRPEVWSMPAEPLTALLGLDDFDRMLQDGVPAGVLRVVRAGEEVPPAEYTWGERPIERPFAEVVRPGAVTRLLDGGATVVLDAIHRFWRPIGDLGRRLAYEVGLPASATGFLTPAGHPGFPFHHDEGGNLLIQTVGSKTWEVREPLIRDPLPHETLRRSVPTERQLEPELRRPPALRTTLHPGDVLWIPRGWLHSGTATDEPSVHVSLGFVPMLTRYWLAGKLVERLDAQRPEFAGLRRELPWGVMRRPGELAEIVSEVVKELAEALPLLDTPAVSADLSTQLRRSFLEPPRTPAATAAGARIDADTRVVTVTESLFATHRLPDGRLRLLLADSSLTLSGAAADFLEAQCERDSEEPWCARDLTPDVAEAAAVSVVTTLLRAGVVRRQR</sequence>